<protein>
    <submittedName>
        <fullName evidence="1">Uncharacterized protein</fullName>
    </submittedName>
</protein>
<dbReference type="Proteomes" id="UP000799753">
    <property type="component" value="Unassembled WGS sequence"/>
</dbReference>
<evidence type="ECO:0000313" key="2">
    <source>
        <dbReference type="Proteomes" id="UP000799753"/>
    </source>
</evidence>
<dbReference type="AlphaFoldDB" id="A0A6A6SBI6"/>
<evidence type="ECO:0000313" key="1">
    <source>
        <dbReference type="EMBL" id="KAF2645165.1"/>
    </source>
</evidence>
<proteinExistence type="predicted"/>
<sequence>MKEEAIRLLDALRHEVGGLIIKEATIQAAFGPTTYRCLFPCITALAFLGCHHQCNDVVGLRDELVKLFDLHESAEVKLSSSLAPGLAQATVEINEDFLDTNVVNSITIFIALSIVEDTSQSIFSFQKQTWKKSGNLRILEYPTPHSQLAREFEFDTPPHQASSTVQTLRAFISPKIYPLQHLKMEHGNNISEDPQIEAWNTTHGSASLIVETSSPLTTVSSI</sequence>
<dbReference type="EMBL" id="MU006778">
    <property type="protein sequence ID" value="KAF2645165.1"/>
    <property type="molecule type" value="Genomic_DNA"/>
</dbReference>
<accession>A0A6A6SBI6</accession>
<name>A0A6A6SBI6_9PLEO</name>
<dbReference type="OrthoDB" id="341259at2759"/>
<organism evidence="1 2">
    <name type="scientific">Massarina eburnea CBS 473.64</name>
    <dbReference type="NCBI Taxonomy" id="1395130"/>
    <lineage>
        <taxon>Eukaryota</taxon>
        <taxon>Fungi</taxon>
        <taxon>Dikarya</taxon>
        <taxon>Ascomycota</taxon>
        <taxon>Pezizomycotina</taxon>
        <taxon>Dothideomycetes</taxon>
        <taxon>Pleosporomycetidae</taxon>
        <taxon>Pleosporales</taxon>
        <taxon>Massarineae</taxon>
        <taxon>Massarinaceae</taxon>
        <taxon>Massarina</taxon>
    </lineage>
</organism>
<keyword evidence="2" id="KW-1185">Reference proteome</keyword>
<reference evidence="1" key="1">
    <citation type="journal article" date="2020" name="Stud. Mycol.">
        <title>101 Dothideomycetes genomes: a test case for predicting lifestyles and emergence of pathogens.</title>
        <authorList>
            <person name="Haridas S."/>
            <person name="Albert R."/>
            <person name="Binder M."/>
            <person name="Bloem J."/>
            <person name="Labutti K."/>
            <person name="Salamov A."/>
            <person name="Andreopoulos B."/>
            <person name="Baker S."/>
            <person name="Barry K."/>
            <person name="Bills G."/>
            <person name="Bluhm B."/>
            <person name="Cannon C."/>
            <person name="Castanera R."/>
            <person name="Culley D."/>
            <person name="Daum C."/>
            <person name="Ezra D."/>
            <person name="Gonzalez J."/>
            <person name="Henrissat B."/>
            <person name="Kuo A."/>
            <person name="Liang C."/>
            <person name="Lipzen A."/>
            <person name="Lutzoni F."/>
            <person name="Magnuson J."/>
            <person name="Mondo S."/>
            <person name="Nolan M."/>
            <person name="Ohm R."/>
            <person name="Pangilinan J."/>
            <person name="Park H.-J."/>
            <person name="Ramirez L."/>
            <person name="Alfaro M."/>
            <person name="Sun H."/>
            <person name="Tritt A."/>
            <person name="Yoshinaga Y."/>
            <person name="Zwiers L.-H."/>
            <person name="Turgeon B."/>
            <person name="Goodwin S."/>
            <person name="Spatafora J."/>
            <person name="Crous P."/>
            <person name="Grigoriev I."/>
        </authorList>
    </citation>
    <scope>NUCLEOTIDE SEQUENCE</scope>
    <source>
        <strain evidence="1">CBS 473.64</strain>
    </source>
</reference>
<gene>
    <name evidence="1" type="ORF">P280DRAFT_535958</name>
</gene>